<evidence type="ECO:0000256" key="7">
    <source>
        <dbReference type="ARBA" id="ARBA00022806"/>
    </source>
</evidence>
<comment type="similarity">
    <text evidence="2">In the central section; belongs to the CRISPR-associated helicase Cas3 family.</text>
</comment>
<keyword evidence="4" id="KW-0479">Metal-binding</keyword>
<keyword evidence="8" id="KW-0067">ATP-binding</keyword>
<keyword evidence="9" id="KW-0051">Antiviral defense</keyword>
<dbReference type="Gene3D" id="1.10.3210.30">
    <property type="match status" value="1"/>
</dbReference>
<keyword evidence="3" id="KW-0540">Nuclease</keyword>
<dbReference type="PROSITE" id="PS51643">
    <property type="entry name" value="HD_CAS3"/>
    <property type="match status" value="1"/>
</dbReference>
<evidence type="ECO:0000313" key="12">
    <source>
        <dbReference type="EMBL" id="MCQ4636034.1"/>
    </source>
</evidence>
<feature type="domain" description="HD Cas3-type" evidence="11">
    <location>
        <begin position="21"/>
        <end position="227"/>
    </location>
</feature>
<feature type="domain" description="Helicase ATP-binding" evidence="10">
    <location>
        <begin position="281"/>
        <end position="465"/>
    </location>
</feature>
<dbReference type="CDD" id="cd09641">
    <property type="entry name" value="Cas3''_I"/>
    <property type="match status" value="1"/>
</dbReference>
<dbReference type="EMBL" id="JANFXK010000003">
    <property type="protein sequence ID" value="MCQ4636034.1"/>
    <property type="molecule type" value="Genomic_DNA"/>
</dbReference>
<dbReference type="SUPFAM" id="SSF52540">
    <property type="entry name" value="P-loop containing nucleoside triphosphate hydrolases"/>
    <property type="match status" value="1"/>
</dbReference>
<sequence length="822" mass="94059">MEESMEMENRELLAHITQIDGLQIDQSVEQHSFKAAQYAGEALKKVKLYHIGYLGGLMHDFGKCRILFTEYIEERYQQEQNGGSGRARGSVNHTFAAVRYILERYHTDTASETEKITSEILAVAMGCHHGFFDIQDPLDEKKVNGFLHRIKCDEKEIDYQEVKENFFKQVADEQQLDALFQKSCQEINAFLTAMHGEREICSPRSIRLMHSYLVRLVLAAIIEGDRRDTAEFMSGRMFEQIQADRGFWLNQCAYMEERIKGFSKDSPINKARAYISDECKKAAAEKGGIYRLTVPTGGGKTLASLRYALNHAAAFEKERVIFIIPLLSVLDQNSRELRKYIKDSHLLLEHHSNVINTCDDEDELDKNDLLMETWNAPFIVSTMVQLLNILFSHRTSAVRRMKSLCDSVIIIDEVQSLPLKFTELFTTAINFLADFCGSTVILCSATQPAFDKVRLPIHLADKTDLVKLEGEAAEVFKRVNLVDKTDGPGMSLNDLAEFTAENIEQKDSILVICNTKKTARMLFQKLKLLIPDGCQLYHLSTSMCKKHRTDVLDKIGKTPGLNEDRKVICIATQLVEAGMDFSFESVIRIWAGIDSIVQAVGRCNRNNDWQHICDAFLVKLQAESLGPLKDIQTAQTCCGKALYRFRKDPGAFDGDILSKELIELYYKRFFDDRYSKRQFKYPITIEGSEQFIRTMLMDIGPIDSEHPFYFRQAFKTAAKNCKVFDDDKTDIVVRYDDKVDEYIANLCSKKAKRNYGYARKQLDAMKPYTVGLFPYELDELRKNGRLDEDIFEGVIFLDKTAYDESIGVCPDEYVQSDDFLSM</sequence>
<dbReference type="SMART" id="SM00487">
    <property type="entry name" value="DEXDc"/>
    <property type="match status" value="1"/>
</dbReference>
<organism evidence="12 13">
    <name type="scientific">Anaerovorax odorimutans</name>
    <dbReference type="NCBI Taxonomy" id="109327"/>
    <lineage>
        <taxon>Bacteria</taxon>
        <taxon>Bacillati</taxon>
        <taxon>Bacillota</taxon>
        <taxon>Clostridia</taxon>
        <taxon>Peptostreptococcales</taxon>
        <taxon>Anaerovoracaceae</taxon>
        <taxon>Anaerovorax</taxon>
    </lineage>
</organism>
<evidence type="ECO:0000256" key="4">
    <source>
        <dbReference type="ARBA" id="ARBA00022723"/>
    </source>
</evidence>
<dbReference type="InterPro" id="IPR006483">
    <property type="entry name" value="CRISPR-assoc_Cas3_HD"/>
</dbReference>
<evidence type="ECO:0000256" key="1">
    <source>
        <dbReference type="ARBA" id="ARBA00006847"/>
    </source>
</evidence>
<dbReference type="Pfam" id="PF22590">
    <property type="entry name" value="Cas3-like_C_2"/>
    <property type="match status" value="1"/>
</dbReference>
<evidence type="ECO:0000256" key="3">
    <source>
        <dbReference type="ARBA" id="ARBA00022722"/>
    </source>
</evidence>
<dbReference type="InterPro" id="IPR027417">
    <property type="entry name" value="P-loop_NTPase"/>
</dbReference>
<dbReference type="InterPro" id="IPR011545">
    <property type="entry name" value="DEAD/DEAH_box_helicase_dom"/>
</dbReference>
<proteinExistence type="inferred from homology"/>
<keyword evidence="6" id="KW-0378">Hydrolase</keyword>
<evidence type="ECO:0000256" key="5">
    <source>
        <dbReference type="ARBA" id="ARBA00022741"/>
    </source>
</evidence>
<dbReference type="InterPro" id="IPR054712">
    <property type="entry name" value="Cas3-like_dom"/>
</dbReference>
<name>A0ABT1RLH0_9FIRM</name>
<dbReference type="InterPro" id="IPR006474">
    <property type="entry name" value="Helicase_Cas3_CRISPR-ass_core"/>
</dbReference>
<dbReference type="Pfam" id="PF00270">
    <property type="entry name" value="DEAD"/>
    <property type="match status" value="1"/>
</dbReference>
<dbReference type="CDD" id="cd17930">
    <property type="entry name" value="DEXHc_cas3"/>
    <property type="match status" value="1"/>
</dbReference>
<dbReference type="Proteomes" id="UP001524502">
    <property type="component" value="Unassembled WGS sequence"/>
</dbReference>
<reference evidence="12 13" key="1">
    <citation type="submission" date="2022-06" db="EMBL/GenBank/DDBJ databases">
        <title>Isolation of gut microbiota from human fecal samples.</title>
        <authorList>
            <person name="Pamer E.G."/>
            <person name="Barat B."/>
            <person name="Waligurski E."/>
            <person name="Medina S."/>
            <person name="Paddock L."/>
            <person name="Mostad J."/>
        </authorList>
    </citation>
    <scope>NUCLEOTIDE SEQUENCE [LARGE SCALE GENOMIC DNA]</scope>
    <source>
        <strain evidence="12 13">SL.3.17</strain>
    </source>
</reference>
<evidence type="ECO:0000256" key="8">
    <source>
        <dbReference type="ARBA" id="ARBA00022840"/>
    </source>
</evidence>
<gene>
    <name evidence="12" type="primary">cas3</name>
    <name evidence="12" type="ORF">NE619_04785</name>
</gene>
<evidence type="ECO:0000256" key="6">
    <source>
        <dbReference type="ARBA" id="ARBA00022801"/>
    </source>
</evidence>
<evidence type="ECO:0000313" key="13">
    <source>
        <dbReference type="Proteomes" id="UP001524502"/>
    </source>
</evidence>
<keyword evidence="13" id="KW-1185">Reference proteome</keyword>
<evidence type="ECO:0000256" key="9">
    <source>
        <dbReference type="ARBA" id="ARBA00023118"/>
    </source>
</evidence>
<dbReference type="InterPro" id="IPR038257">
    <property type="entry name" value="CRISPR-assoc_Cas3_HD_sf"/>
</dbReference>
<evidence type="ECO:0000259" key="10">
    <source>
        <dbReference type="PROSITE" id="PS51192"/>
    </source>
</evidence>
<dbReference type="PROSITE" id="PS51192">
    <property type="entry name" value="HELICASE_ATP_BIND_1"/>
    <property type="match status" value="1"/>
</dbReference>
<dbReference type="NCBIfam" id="TIGR01596">
    <property type="entry name" value="cas3_HD"/>
    <property type="match status" value="1"/>
</dbReference>
<evidence type="ECO:0000256" key="2">
    <source>
        <dbReference type="ARBA" id="ARBA00009046"/>
    </source>
</evidence>
<comment type="caution">
    <text evidence="12">The sequence shown here is derived from an EMBL/GenBank/DDBJ whole genome shotgun (WGS) entry which is preliminary data.</text>
</comment>
<dbReference type="PANTHER" id="PTHR24031">
    <property type="entry name" value="RNA HELICASE"/>
    <property type="match status" value="1"/>
</dbReference>
<dbReference type="NCBIfam" id="TIGR01587">
    <property type="entry name" value="cas3_core"/>
    <property type="match status" value="1"/>
</dbReference>
<keyword evidence="5" id="KW-0547">Nucleotide-binding</keyword>
<dbReference type="Gene3D" id="3.40.50.300">
    <property type="entry name" value="P-loop containing nucleotide triphosphate hydrolases"/>
    <property type="match status" value="2"/>
</dbReference>
<dbReference type="InterPro" id="IPR014001">
    <property type="entry name" value="Helicase_ATP-bd"/>
</dbReference>
<protein>
    <submittedName>
        <fullName evidence="12">CRISPR-associated helicase Cas3</fullName>
    </submittedName>
</protein>
<keyword evidence="7" id="KW-0347">Helicase</keyword>
<accession>A0ABT1RLH0</accession>
<evidence type="ECO:0000259" key="11">
    <source>
        <dbReference type="PROSITE" id="PS51643"/>
    </source>
</evidence>
<comment type="similarity">
    <text evidence="1">In the N-terminal section; belongs to the CRISPR-associated nuclease Cas3-HD family.</text>
</comment>